<gene>
    <name evidence="1" type="ORF">SAMN02799620_01520</name>
</gene>
<dbReference type="Gene3D" id="1.10.10.1150">
    <property type="entry name" value="Coenzyme PQQ synthesis protein D (PqqD)"/>
    <property type="match status" value="1"/>
</dbReference>
<evidence type="ECO:0000313" key="1">
    <source>
        <dbReference type="EMBL" id="SCX11157.1"/>
    </source>
</evidence>
<protein>
    <submittedName>
        <fullName evidence="1">Coenzyme PQQ synthesis protein D (PqqD)</fullName>
    </submittedName>
</protein>
<dbReference type="AlphaFoldDB" id="A0A1G4VS97"/>
<dbReference type="STRING" id="1502745.SAMN02799620_01520"/>
<name>A0A1G4VS97_9MYCO</name>
<proteinExistence type="predicted"/>
<dbReference type="Proteomes" id="UP000199707">
    <property type="component" value="Unassembled WGS sequence"/>
</dbReference>
<dbReference type="InterPro" id="IPR041881">
    <property type="entry name" value="PqqD_sf"/>
</dbReference>
<accession>A0A1G4VS97</accession>
<evidence type="ECO:0000313" key="2">
    <source>
        <dbReference type="Proteomes" id="UP000199707"/>
    </source>
</evidence>
<dbReference type="RefSeq" id="WP_090355197.1">
    <property type="nucleotide sequence ID" value="NZ_FMUB01000003.1"/>
</dbReference>
<sequence>MTTIDDRSLVTRAEYAEFIELDADRAILLDPKAGSYFEFNATGGAVWRILERPSKIADIVEQLSSEFGGVVENEVTVFIEQLASRGLVAIPA</sequence>
<dbReference type="EMBL" id="FMUB01000003">
    <property type="protein sequence ID" value="SCX11157.1"/>
    <property type="molecule type" value="Genomic_DNA"/>
</dbReference>
<dbReference type="Pfam" id="PF05402">
    <property type="entry name" value="PqqD"/>
    <property type="match status" value="1"/>
</dbReference>
<organism evidence="1 2">
    <name type="scientific">Mycolicibacterium fluoranthenivorans</name>
    <dbReference type="NCBI Taxonomy" id="258505"/>
    <lineage>
        <taxon>Bacteria</taxon>
        <taxon>Bacillati</taxon>
        <taxon>Actinomycetota</taxon>
        <taxon>Actinomycetes</taxon>
        <taxon>Mycobacteriales</taxon>
        <taxon>Mycobacteriaceae</taxon>
        <taxon>Mycolicibacterium</taxon>
    </lineage>
</organism>
<reference evidence="2" key="1">
    <citation type="submission" date="2016-10" db="EMBL/GenBank/DDBJ databases">
        <authorList>
            <person name="Varghese N."/>
            <person name="Submissions S."/>
        </authorList>
    </citation>
    <scope>NUCLEOTIDE SEQUENCE [LARGE SCALE GENOMIC DNA]</scope>
    <source>
        <strain evidence="2">UNC267MFSha1.1M11</strain>
    </source>
</reference>
<dbReference type="InterPro" id="IPR008792">
    <property type="entry name" value="PQQD"/>
</dbReference>